<dbReference type="OrthoDB" id="9008546at2"/>
<keyword evidence="2" id="KW-0413">Isomerase</keyword>
<sequence>MPIIRLEMLTGRTHEQKSELAEVLTRETARIAKCALSDVQLVITEVDRSMWSVGGTLAEPNPIRSTAR</sequence>
<dbReference type="RefSeq" id="WP_150700235.1">
    <property type="nucleotide sequence ID" value="NZ_CABPRZ010000045.1"/>
</dbReference>
<feature type="domain" description="4-oxalocrotonate tautomerase-like" evidence="3">
    <location>
        <begin position="2"/>
        <end position="57"/>
    </location>
</feature>
<evidence type="ECO:0000256" key="2">
    <source>
        <dbReference type="ARBA" id="ARBA00023235"/>
    </source>
</evidence>
<evidence type="ECO:0000313" key="4">
    <source>
        <dbReference type="EMBL" id="VVE59588.1"/>
    </source>
</evidence>
<dbReference type="Gene3D" id="3.30.429.10">
    <property type="entry name" value="Macrophage Migration Inhibitory Factor"/>
    <property type="match status" value="1"/>
</dbReference>
<keyword evidence="5" id="KW-1185">Reference proteome</keyword>
<dbReference type="InterPro" id="IPR004370">
    <property type="entry name" value="4-OT-like_dom"/>
</dbReference>
<gene>
    <name evidence="4" type="ORF">PTE30175_05522</name>
</gene>
<proteinExistence type="inferred from homology"/>
<evidence type="ECO:0000259" key="3">
    <source>
        <dbReference type="Pfam" id="PF01361"/>
    </source>
</evidence>
<evidence type="ECO:0000256" key="1">
    <source>
        <dbReference type="ARBA" id="ARBA00006723"/>
    </source>
</evidence>
<accession>A0A5E4ZFG0</accession>
<reference evidence="4 5" key="1">
    <citation type="submission" date="2019-08" db="EMBL/GenBank/DDBJ databases">
        <authorList>
            <person name="Peeters C."/>
        </authorList>
    </citation>
    <scope>NUCLEOTIDE SEQUENCE [LARGE SCALE GENOMIC DNA]</scope>
    <source>
        <strain evidence="4 5">LMG 30175</strain>
    </source>
</reference>
<dbReference type="InterPro" id="IPR014347">
    <property type="entry name" value="Tautomerase/MIF_sf"/>
</dbReference>
<dbReference type="PANTHER" id="PTHR35530:SF1">
    <property type="entry name" value="2-HYDROXYMUCONATE TAUTOMERASE"/>
    <property type="match status" value="1"/>
</dbReference>
<name>A0A5E4ZFG0_9BURK</name>
<dbReference type="AlphaFoldDB" id="A0A5E4ZFG0"/>
<comment type="similarity">
    <text evidence="1">Belongs to the 4-oxalocrotonate tautomerase family.</text>
</comment>
<organism evidence="4 5">
    <name type="scientific">Pandoraea terrae</name>
    <dbReference type="NCBI Taxonomy" id="1537710"/>
    <lineage>
        <taxon>Bacteria</taxon>
        <taxon>Pseudomonadati</taxon>
        <taxon>Pseudomonadota</taxon>
        <taxon>Betaproteobacteria</taxon>
        <taxon>Burkholderiales</taxon>
        <taxon>Burkholderiaceae</taxon>
        <taxon>Pandoraea</taxon>
    </lineage>
</organism>
<dbReference type="PANTHER" id="PTHR35530">
    <property type="entry name" value="TAUTOMERASE-RELATED"/>
    <property type="match status" value="1"/>
</dbReference>
<protein>
    <submittedName>
        <fullName evidence="4">4-oxalocrotonate tautomerase</fullName>
    </submittedName>
</protein>
<dbReference type="GO" id="GO:0016853">
    <property type="term" value="F:isomerase activity"/>
    <property type="evidence" value="ECO:0007669"/>
    <property type="project" value="UniProtKB-KW"/>
</dbReference>
<dbReference type="EMBL" id="CABPRZ010000045">
    <property type="protein sequence ID" value="VVE59588.1"/>
    <property type="molecule type" value="Genomic_DNA"/>
</dbReference>
<dbReference type="Pfam" id="PF01361">
    <property type="entry name" value="Tautomerase"/>
    <property type="match status" value="1"/>
</dbReference>
<dbReference type="Proteomes" id="UP000414233">
    <property type="component" value="Unassembled WGS sequence"/>
</dbReference>
<evidence type="ECO:0000313" key="5">
    <source>
        <dbReference type="Proteomes" id="UP000414233"/>
    </source>
</evidence>
<dbReference type="SUPFAM" id="SSF55331">
    <property type="entry name" value="Tautomerase/MIF"/>
    <property type="match status" value="1"/>
</dbReference>